<feature type="transmembrane region" description="Helical" evidence="1">
    <location>
        <begin position="399"/>
        <end position="420"/>
    </location>
</feature>
<dbReference type="Proteomes" id="UP000217265">
    <property type="component" value="Chromosome"/>
</dbReference>
<feature type="transmembrane region" description="Helical" evidence="1">
    <location>
        <begin position="177"/>
        <end position="194"/>
    </location>
</feature>
<evidence type="ECO:0000313" key="3">
    <source>
        <dbReference type="Proteomes" id="UP000217265"/>
    </source>
</evidence>
<keyword evidence="1" id="KW-0472">Membrane</keyword>
<name>A0A290Q8Y6_9BACT</name>
<reference evidence="2 3" key="1">
    <citation type="submission" date="2017-09" db="EMBL/GenBank/DDBJ databases">
        <title>Complete genome sequence of Verrucomicrobial strain HZ-65, isolated from freshwater.</title>
        <authorList>
            <person name="Choi A."/>
        </authorList>
    </citation>
    <scope>NUCLEOTIDE SEQUENCE [LARGE SCALE GENOMIC DNA]</scope>
    <source>
        <strain evidence="2 3">HZ-65</strain>
    </source>
</reference>
<feature type="transmembrane region" description="Helical" evidence="1">
    <location>
        <begin position="467"/>
        <end position="488"/>
    </location>
</feature>
<organism evidence="2 3">
    <name type="scientific">Nibricoccus aquaticus</name>
    <dbReference type="NCBI Taxonomy" id="2576891"/>
    <lineage>
        <taxon>Bacteria</taxon>
        <taxon>Pseudomonadati</taxon>
        <taxon>Verrucomicrobiota</taxon>
        <taxon>Opitutia</taxon>
        <taxon>Opitutales</taxon>
        <taxon>Opitutaceae</taxon>
        <taxon>Nibricoccus</taxon>
    </lineage>
</organism>
<keyword evidence="1" id="KW-1133">Transmembrane helix</keyword>
<dbReference type="KEGG" id="vbh:CMV30_13920"/>
<gene>
    <name evidence="2" type="ORF">CMV30_13920</name>
</gene>
<feature type="transmembrane region" description="Helical" evidence="1">
    <location>
        <begin position="65"/>
        <end position="88"/>
    </location>
</feature>
<dbReference type="EMBL" id="CP023344">
    <property type="protein sequence ID" value="ATC64974.1"/>
    <property type="molecule type" value="Genomic_DNA"/>
</dbReference>
<accession>A0A290Q8Y6</accession>
<sequence>MSALLRQTRLILRNDLRLLWRELRTGKLKIATSATLLALALLVLHAISILLFTHLQQTPPLGLEAGLWAFFGFLMLGASMNQAIGLFFERADFDLLLSSPVSTRAILLARIAVMSTGAFIGASLLLLPLLNGVIIGFSPMYLFGYVTWISLSIIAACAGVWLTLALVRLLGTRRARVWIQILAAFLGASVYLTFQIQNYFPRADKIAFWSALRTTADWLGFSHLARSGRGEPSELLILASVTALIAFLTARQLAKTFLTGLQESGVKPSRAPRTGGKTYRFSQGLARATFFKDLRLIVRDPLLLSQTLPSLMYILPAFLAFRQFGGTVILAPVAVVIAVQFSTLLADVAATGEDCLDLIRMSPSPETRLRLAKMAAGMALPLAASLILCLVIAAFGRPWLALLAFITGAVTASGCAWLSVARISPTPRKDLLNRNRRRTSITRNILVGILLIGASGGISLVAHGTLWFIGILLLGATALGVIACFTFVHIEEIADEKPLPSWHYPNATPS</sequence>
<dbReference type="RefSeq" id="WP_096056605.1">
    <property type="nucleotide sequence ID" value="NZ_CP023344.1"/>
</dbReference>
<dbReference type="OrthoDB" id="582250at2"/>
<feature type="transmembrane region" description="Helical" evidence="1">
    <location>
        <begin position="327"/>
        <end position="350"/>
    </location>
</feature>
<dbReference type="AlphaFoldDB" id="A0A290Q8Y6"/>
<feature type="transmembrane region" description="Helical" evidence="1">
    <location>
        <begin position="30"/>
        <end position="53"/>
    </location>
</feature>
<proteinExistence type="predicted"/>
<feature type="transmembrane region" description="Helical" evidence="1">
    <location>
        <begin position="142"/>
        <end position="170"/>
    </location>
</feature>
<feature type="transmembrane region" description="Helical" evidence="1">
    <location>
        <begin position="108"/>
        <end position="130"/>
    </location>
</feature>
<feature type="transmembrane region" description="Helical" evidence="1">
    <location>
        <begin position="441"/>
        <end position="461"/>
    </location>
</feature>
<evidence type="ECO:0000256" key="1">
    <source>
        <dbReference type="SAM" id="Phobius"/>
    </source>
</evidence>
<keyword evidence="1" id="KW-0812">Transmembrane</keyword>
<feature type="transmembrane region" description="Helical" evidence="1">
    <location>
        <begin position="371"/>
        <end position="393"/>
    </location>
</feature>
<evidence type="ECO:0000313" key="2">
    <source>
        <dbReference type="EMBL" id="ATC64974.1"/>
    </source>
</evidence>
<protein>
    <submittedName>
        <fullName evidence="2">Uncharacterized protein</fullName>
    </submittedName>
</protein>
<keyword evidence="3" id="KW-1185">Reference proteome</keyword>